<evidence type="ECO:0000313" key="3">
    <source>
        <dbReference type="Proteomes" id="UP000604046"/>
    </source>
</evidence>
<evidence type="ECO:0000313" key="2">
    <source>
        <dbReference type="EMBL" id="CAE7467366.1"/>
    </source>
</evidence>
<evidence type="ECO:0000256" key="1">
    <source>
        <dbReference type="SAM" id="MobiDB-lite"/>
    </source>
</evidence>
<dbReference type="OrthoDB" id="408012at2759"/>
<dbReference type="Proteomes" id="UP000604046">
    <property type="component" value="Unassembled WGS sequence"/>
</dbReference>
<keyword evidence="3" id="KW-1185">Reference proteome</keyword>
<comment type="caution">
    <text evidence="2">The sequence shown here is derived from an EMBL/GenBank/DDBJ whole genome shotgun (WGS) entry which is preliminary data.</text>
</comment>
<sequence length="193" mass="22079">MAVDDQQKSEKHLRLYLASRPRKQGRLEEHYGSEQSPEKQYSQLHELLRARATPADAAAASTDLTVLIDYLEDEVADKQLKERAEQWAAGMKTGSIPEGIQYSYNYEGQAAMDHYVSQIVAALRDFPFLQLDGGRQQGHWVRDVLVAPLFDGYWDFYSNRKVSGFNLQEFYLLLAGPGMLLERLKHARKMLQA</sequence>
<organism evidence="2 3">
    <name type="scientific">Symbiodinium natans</name>
    <dbReference type="NCBI Taxonomy" id="878477"/>
    <lineage>
        <taxon>Eukaryota</taxon>
        <taxon>Sar</taxon>
        <taxon>Alveolata</taxon>
        <taxon>Dinophyceae</taxon>
        <taxon>Suessiales</taxon>
        <taxon>Symbiodiniaceae</taxon>
        <taxon>Symbiodinium</taxon>
    </lineage>
</organism>
<gene>
    <name evidence="2" type="ORF">SNAT2548_LOCUS26133</name>
</gene>
<dbReference type="EMBL" id="CAJNDS010002419">
    <property type="protein sequence ID" value="CAE7467366.1"/>
    <property type="molecule type" value="Genomic_DNA"/>
</dbReference>
<feature type="compositionally biased region" description="Basic and acidic residues" evidence="1">
    <location>
        <begin position="1"/>
        <end position="13"/>
    </location>
</feature>
<name>A0A812SA74_9DINO</name>
<protein>
    <submittedName>
        <fullName evidence="2">Uncharacterized protein</fullName>
    </submittedName>
</protein>
<dbReference type="AlphaFoldDB" id="A0A812SA74"/>
<accession>A0A812SA74</accession>
<reference evidence="2" key="1">
    <citation type="submission" date="2021-02" db="EMBL/GenBank/DDBJ databases">
        <authorList>
            <person name="Dougan E. K."/>
            <person name="Rhodes N."/>
            <person name="Thang M."/>
            <person name="Chan C."/>
        </authorList>
    </citation>
    <scope>NUCLEOTIDE SEQUENCE</scope>
</reference>
<proteinExistence type="predicted"/>
<feature type="region of interest" description="Disordered" evidence="1">
    <location>
        <begin position="1"/>
        <end position="40"/>
    </location>
</feature>